<dbReference type="PANTHER" id="PTHR38537:SF7">
    <property type="entry name" value="FILAMIN-B"/>
    <property type="match status" value="1"/>
</dbReference>
<dbReference type="Pfam" id="PF00630">
    <property type="entry name" value="Filamin"/>
    <property type="match status" value="1"/>
</dbReference>
<evidence type="ECO:0000313" key="5">
    <source>
        <dbReference type="Proteomes" id="UP000193380"/>
    </source>
</evidence>
<dbReference type="PaxDb" id="8022-A0A061A4H9"/>
<dbReference type="InterPro" id="IPR044801">
    <property type="entry name" value="Filamin"/>
</dbReference>
<evidence type="ECO:0000256" key="3">
    <source>
        <dbReference type="PROSITE-ProRule" id="PRU00087"/>
    </source>
</evidence>
<dbReference type="EMBL" id="FR973616">
    <property type="protein sequence ID" value="CDR17728.1"/>
    <property type="molecule type" value="Genomic_DNA"/>
</dbReference>
<feature type="repeat" description="Filamin" evidence="3">
    <location>
        <begin position="63"/>
        <end position="155"/>
    </location>
</feature>
<dbReference type="AlphaFoldDB" id="A0A061A4H9"/>
<dbReference type="SMART" id="SM00557">
    <property type="entry name" value="IG_FLMN"/>
    <property type="match status" value="1"/>
</dbReference>
<dbReference type="Proteomes" id="UP000193380">
    <property type="component" value="Unassembled WGS sequence"/>
</dbReference>
<dbReference type="PANTHER" id="PTHR38537">
    <property type="entry name" value="JITTERBUG, ISOFORM N"/>
    <property type="match status" value="1"/>
</dbReference>
<accession>A0A061A4H9</accession>
<dbReference type="InterPro" id="IPR001298">
    <property type="entry name" value="Filamin/ABP280_rpt"/>
</dbReference>
<dbReference type="FunFam" id="2.60.40.10:FF:000007">
    <property type="entry name" value="Filamin-B isoform C"/>
    <property type="match status" value="1"/>
</dbReference>
<comment type="similarity">
    <text evidence="1">Belongs to the filamin family.</text>
</comment>
<reference evidence="4" key="2">
    <citation type="submission" date="2014-03" db="EMBL/GenBank/DDBJ databases">
        <authorList>
            <person name="Genoscope - CEA"/>
        </authorList>
    </citation>
    <scope>NUCLEOTIDE SEQUENCE</scope>
</reference>
<dbReference type="InterPro" id="IPR017868">
    <property type="entry name" value="Filamin/ABP280_repeat-like"/>
</dbReference>
<dbReference type="GO" id="GO:0030036">
    <property type="term" value="P:actin cytoskeleton organization"/>
    <property type="evidence" value="ECO:0007669"/>
    <property type="project" value="InterPro"/>
</dbReference>
<reference evidence="4" key="1">
    <citation type="journal article" date="2014" name="Nat. Commun.">
        <title>The rainbow trout genome provides novel insights into evolution after whole-genome duplication in vertebrates.</title>
        <authorList>
            <person name="Berthelot C."/>
            <person name="Brunet F."/>
            <person name="Chalopin D."/>
            <person name="Juanchich A."/>
            <person name="Bernard M."/>
            <person name="Noel B."/>
            <person name="Bento P."/>
            <person name="Da Silva C."/>
            <person name="Labadie K."/>
            <person name="Alberti A."/>
            <person name="Aury J.M."/>
            <person name="Louis A."/>
            <person name="Dehais P."/>
            <person name="Bardou P."/>
            <person name="Montfort J."/>
            <person name="Klopp C."/>
            <person name="Cabau C."/>
            <person name="Gaspin C."/>
            <person name="Thorgaard G.H."/>
            <person name="Boussaha M."/>
            <person name="Quillet E."/>
            <person name="Guyomard R."/>
            <person name="Galiana D."/>
            <person name="Bobe J."/>
            <person name="Volff J.N."/>
            <person name="Genet C."/>
            <person name="Wincker P."/>
            <person name="Jaillon O."/>
            <person name="Roest Crollius H."/>
            <person name="Guiguen Y."/>
        </authorList>
    </citation>
    <scope>NUCLEOTIDE SEQUENCE [LARGE SCALE GENOMIC DNA]</scope>
</reference>
<evidence type="ECO:0000313" key="4">
    <source>
        <dbReference type="EMBL" id="CDR17728.1"/>
    </source>
</evidence>
<proteinExistence type="inferred from homology"/>
<dbReference type="STRING" id="8022.A0A061A4H9"/>
<protein>
    <submittedName>
        <fullName evidence="4">Uncharacterized protein</fullName>
    </submittedName>
</protein>
<evidence type="ECO:0000256" key="1">
    <source>
        <dbReference type="ARBA" id="ARBA00009238"/>
    </source>
</evidence>
<dbReference type="GO" id="GO:0051015">
    <property type="term" value="F:actin filament binding"/>
    <property type="evidence" value="ECO:0007669"/>
    <property type="project" value="InterPro"/>
</dbReference>
<gene>
    <name evidence="4" type="ORF">GSONMT00011286001</name>
</gene>
<keyword evidence="2" id="KW-0677">Repeat</keyword>
<feature type="non-terminal residue" evidence="4">
    <location>
        <position position="1"/>
    </location>
</feature>
<organism evidence="4 5">
    <name type="scientific">Oncorhynchus mykiss</name>
    <name type="common">Rainbow trout</name>
    <name type="synonym">Salmo gairdneri</name>
    <dbReference type="NCBI Taxonomy" id="8022"/>
    <lineage>
        <taxon>Eukaryota</taxon>
        <taxon>Metazoa</taxon>
        <taxon>Chordata</taxon>
        <taxon>Craniata</taxon>
        <taxon>Vertebrata</taxon>
        <taxon>Euteleostomi</taxon>
        <taxon>Actinopterygii</taxon>
        <taxon>Neopterygii</taxon>
        <taxon>Teleostei</taxon>
        <taxon>Protacanthopterygii</taxon>
        <taxon>Salmoniformes</taxon>
        <taxon>Salmonidae</taxon>
        <taxon>Salmoninae</taxon>
        <taxon>Oncorhynchus</taxon>
    </lineage>
</organism>
<dbReference type="InterPro" id="IPR014756">
    <property type="entry name" value="Ig_E-set"/>
</dbReference>
<dbReference type="InterPro" id="IPR013783">
    <property type="entry name" value="Ig-like_fold"/>
</dbReference>
<dbReference type="PROSITE" id="PS50194">
    <property type="entry name" value="FILAMIN_REPEAT"/>
    <property type="match status" value="1"/>
</dbReference>
<dbReference type="SUPFAM" id="SSF81296">
    <property type="entry name" value="E set domains"/>
    <property type="match status" value="1"/>
</dbReference>
<name>A0A061A4H9_ONCMY</name>
<dbReference type="GO" id="GO:0007399">
    <property type="term" value="P:nervous system development"/>
    <property type="evidence" value="ECO:0007669"/>
    <property type="project" value="UniProtKB-ARBA"/>
</dbReference>
<sequence length="163" mass="18145">WRSYVWGTVVRYGRLVWWRTVWGDGVRKWRATVGVRCEEWRCLSSQVDDVVVVSSESPLQFYVNNANSANVTASGPGLVYGVANKTAMFTIYTEDAAEGGLDLAIEGPSKADITCVDNKDGTCTVTYLPVLPGDYHILVRYNDKHIAGSPFNARITGKRHTQR</sequence>
<evidence type="ECO:0000256" key="2">
    <source>
        <dbReference type="ARBA" id="ARBA00022737"/>
    </source>
</evidence>
<dbReference type="Gene3D" id="2.60.40.10">
    <property type="entry name" value="Immunoglobulins"/>
    <property type="match status" value="1"/>
</dbReference>